<proteinExistence type="predicted"/>
<organism evidence="3 4">
    <name type="scientific">Methanochimaera problematica</name>
    <dbReference type="NCBI Taxonomy" id="2609417"/>
    <lineage>
        <taxon>Archaea</taxon>
        <taxon>Methanobacteriati</taxon>
        <taxon>Methanobacteriota</taxon>
        <taxon>Stenosarchaea group</taxon>
        <taxon>Methanomicrobia</taxon>
        <taxon>Methanomicrobiales</taxon>
        <taxon>Methanomicrobiaceae</taxon>
        <taxon>Methanochimaera</taxon>
    </lineage>
</organism>
<evidence type="ECO:0000256" key="1">
    <source>
        <dbReference type="SAM" id="MobiDB-lite"/>
    </source>
</evidence>
<name>A0AA97FCM9_9EURY</name>
<evidence type="ECO:0000313" key="4">
    <source>
        <dbReference type="Proteomes" id="UP001301797"/>
    </source>
</evidence>
<reference evidence="3 4" key="1">
    <citation type="submission" date="2019-09" db="EMBL/GenBank/DDBJ databases">
        <title>The complete genome of Methanoplanus sp. FWC-SCC4.</title>
        <authorList>
            <person name="Chen S.-C."/>
            <person name="Zhou Y.-Z."/>
            <person name="Lai M.-C."/>
        </authorList>
    </citation>
    <scope>NUCLEOTIDE SEQUENCE [LARGE SCALE GENOMIC DNA]</scope>
    <source>
        <strain evidence="3 4">FWC-SCC4</strain>
    </source>
</reference>
<accession>A0AA97FCM9</accession>
<evidence type="ECO:0000313" key="3">
    <source>
        <dbReference type="EMBL" id="WOF16970.1"/>
    </source>
</evidence>
<dbReference type="EMBL" id="CP043875">
    <property type="protein sequence ID" value="WOF16970.1"/>
    <property type="molecule type" value="Genomic_DNA"/>
</dbReference>
<keyword evidence="2" id="KW-0472">Membrane</keyword>
<dbReference type="AlphaFoldDB" id="A0AA97FCM9"/>
<keyword evidence="2" id="KW-0812">Transmembrane</keyword>
<feature type="compositionally biased region" description="Polar residues" evidence="1">
    <location>
        <begin position="430"/>
        <end position="442"/>
    </location>
</feature>
<feature type="compositionally biased region" description="Gly residues" evidence="1">
    <location>
        <begin position="383"/>
        <end position="397"/>
    </location>
</feature>
<dbReference type="KEGG" id="mefw:F1737_09865"/>
<keyword evidence="4" id="KW-1185">Reference proteome</keyword>
<dbReference type="Proteomes" id="UP001301797">
    <property type="component" value="Chromosome"/>
</dbReference>
<gene>
    <name evidence="3" type="ORF">F1737_09865</name>
</gene>
<sequence length="480" mass="50690">MKIKILTTIFLLILSVILASAAPPIPCDYYGSVTIDGKTAPAGTVIVAKVDLNKRGEFTVTTPGVFGDSGTFDDRLFVSATEEEMAAGNPEVTFWYGTYKAKQTSAYTQGGHISLNLEFTTSQPPDAGVDTPVGKKDSSFGLDDMETEVQEGGKQKVNINTFDASSEVTVDSEEDEIIISDSSSGWDTLRIRTQGEPTVEGGNVSGTVESVSAKSKPVKSEELGADVGQIKAQFSVEMGEIPAGSASIETTISKEPPANQKSAFILASENEGNKISEIAYTMTVNKANIENEENGGLIKSATIYMSVSHAWAVKQGVSNIFIYRRPDNGGVNDIQKLATTYVGTDPDNPANDLFRAESPNGLSTFILSSIKSDTPAPQPVNPGGSGGGGSGGSGGSAGDSYFKFNPDEKAPVTKPDTPDTDIPEPKATENSDSTNQDNSESTTGITLSLTQLASLIAVIIVANALVIYYIKTRKDEENKN</sequence>
<protein>
    <submittedName>
        <fullName evidence="3">Uncharacterized protein</fullName>
    </submittedName>
</protein>
<evidence type="ECO:0000256" key="2">
    <source>
        <dbReference type="SAM" id="Phobius"/>
    </source>
</evidence>
<feature type="transmembrane region" description="Helical" evidence="2">
    <location>
        <begin position="452"/>
        <end position="470"/>
    </location>
</feature>
<dbReference type="RefSeq" id="WP_317136415.1">
    <property type="nucleotide sequence ID" value="NZ_CP043875.1"/>
</dbReference>
<keyword evidence="2" id="KW-1133">Transmembrane helix</keyword>
<feature type="region of interest" description="Disordered" evidence="1">
    <location>
        <begin position="371"/>
        <end position="442"/>
    </location>
</feature>
<dbReference type="GeneID" id="85230475"/>